<comment type="similarity">
    <text evidence="1 7">Belongs to the peptidase S1B family.</text>
</comment>
<geneLocation type="plasmid" evidence="11">
    <name>pvpsd2016-3</name>
</geneLocation>
<evidence type="ECO:0000256" key="4">
    <source>
        <dbReference type="ARBA" id="ARBA00022801"/>
    </source>
</evidence>
<keyword evidence="2 7" id="KW-0645">Protease</keyword>
<gene>
    <name evidence="10" type="ORF">EHC69_28425</name>
</gene>
<dbReference type="EMBL" id="CP034302">
    <property type="protein sequence ID" value="QHH13190.1"/>
    <property type="molecule type" value="Genomic_DNA"/>
</dbReference>
<feature type="domain" description="Peptidase S1" evidence="9">
    <location>
        <begin position="20"/>
        <end position="217"/>
    </location>
</feature>
<dbReference type="Pfam" id="PF00089">
    <property type="entry name" value="Trypsin"/>
    <property type="match status" value="1"/>
</dbReference>
<keyword evidence="3 7" id="KW-0732">Signal</keyword>
<dbReference type="PRINTS" id="PR00839">
    <property type="entry name" value="V8PROTEASE"/>
</dbReference>
<evidence type="ECO:0000256" key="1">
    <source>
        <dbReference type="ARBA" id="ARBA00008764"/>
    </source>
</evidence>
<keyword evidence="4 7" id="KW-0378">Hydrolase</keyword>
<dbReference type="InterPro" id="IPR018114">
    <property type="entry name" value="TRYPSIN_HIS"/>
</dbReference>
<dbReference type="InterPro" id="IPR009003">
    <property type="entry name" value="Peptidase_S1_PA"/>
</dbReference>
<dbReference type="RefSeq" id="WP_086482432.1">
    <property type="nucleotide sequence ID" value="NZ_CP034302.1"/>
</dbReference>
<evidence type="ECO:0000313" key="11">
    <source>
        <dbReference type="Proteomes" id="UP000464718"/>
    </source>
</evidence>
<accession>A0AAX1G0I1</accession>
<feature type="signal peptide" evidence="7">
    <location>
        <begin position="1"/>
        <end position="20"/>
    </location>
</feature>
<dbReference type="SMART" id="SM00020">
    <property type="entry name" value="Tryp_SPc"/>
    <property type="match status" value="1"/>
</dbReference>
<reference evidence="10 11" key="1">
    <citation type="submission" date="2018-12" db="EMBL/GenBank/DDBJ databases">
        <title>Genomic insights into the evolutionary origins and pathogenicity of five Vibrio parahaemolyticus strains isolated from the shrimp with acute hepatopancreatic necrosis disease (AHPND).</title>
        <authorList>
            <person name="Yang Q."/>
            <person name="Dong X."/>
            <person name="Xie G."/>
            <person name="Fu S."/>
            <person name="Zou P."/>
            <person name="Sun J."/>
            <person name="Wang Y."/>
            <person name="Huang J."/>
        </authorList>
    </citation>
    <scope>NUCLEOTIDE SEQUENCE [LARGE SCALE GENOMIC DNA]</scope>
    <source>
        <strain evidence="10 11">20160303005-1</strain>
        <plasmid evidence="11">pvpsd2016-3</plasmid>
    </source>
</reference>
<evidence type="ECO:0000256" key="5">
    <source>
        <dbReference type="ARBA" id="ARBA00022825"/>
    </source>
</evidence>
<dbReference type="InterPro" id="IPR020008">
    <property type="entry name" value="GlyGly_CTERM"/>
</dbReference>
<evidence type="ECO:0000256" key="3">
    <source>
        <dbReference type="ARBA" id="ARBA00022729"/>
    </source>
</evidence>
<feature type="active site" description="Charge relay system" evidence="6">
    <location>
        <position position="177"/>
    </location>
</feature>
<protein>
    <recommendedName>
        <fullName evidence="7">Serine protease</fullName>
        <ecNumber evidence="7">3.4.21.-</ecNumber>
    </recommendedName>
</protein>
<feature type="region of interest" description="Disordered" evidence="8">
    <location>
        <begin position="304"/>
        <end position="323"/>
    </location>
</feature>
<evidence type="ECO:0000256" key="6">
    <source>
        <dbReference type="PIRSR" id="PIRSR608256-1"/>
    </source>
</evidence>
<dbReference type="InterPro" id="IPR001254">
    <property type="entry name" value="Trypsin_dom"/>
</dbReference>
<organism evidence="10 11">
    <name type="scientific">Vibrio parahaemolyticus</name>
    <dbReference type="NCBI Taxonomy" id="670"/>
    <lineage>
        <taxon>Bacteria</taxon>
        <taxon>Pseudomonadati</taxon>
        <taxon>Pseudomonadota</taxon>
        <taxon>Gammaproteobacteria</taxon>
        <taxon>Vibrionales</taxon>
        <taxon>Vibrionaceae</taxon>
        <taxon>Vibrio</taxon>
    </lineage>
</organism>
<feature type="active site" description="Charge relay system" evidence="6">
    <location>
        <position position="64"/>
    </location>
</feature>
<evidence type="ECO:0000256" key="7">
    <source>
        <dbReference type="RuleBase" id="RU004296"/>
    </source>
</evidence>
<feature type="active site" description="Charge relay system" evidence="6">
    <location>
        <position position="103"/>
    </location>
</feature>
<sequence length="343" mass="37308">MRFSSLSLLALSVFSASSYAVENGTLVDWSQQDNAVRFDSRQTGRQGLCTGTLVAGRFVLTAAHCLVESELDSFTTASGENYSSSNFVNHENFVEDEGFSGEDIGVITADEAIDYHNIQFLNIDTRTESEPIDISGFGGTMDLLAQANFTFSHYNWALPFIEYADVVNNSHTIPGDSGAGWINQSNEIIAIHKGSTHYTSGERTTYGTDIQAVKDFITDNIDGWHYPTLVDANGRATITIQSLHRDGIFDNAASDGDVTLIPEDSTCMTNGLIQPFEKCTYVIESAGGEGDLYLSDSEIIHINKPVETPDGNGDGDNSNDSSGGSMGFWPLILFGVALRRRKM</sequence>
<dbReference type="InterPro" id="IPR008256">
    <property type="entry name" value="Peptidase_S1B"/>
</dbReference>
<dbReference type="SUPFAM" id="SSF50494">
    <property type="entry name" value="Trypsin-like serine proteases"/>
    <property type="match status" value="1"/>
</dbReference>
<dbReference type="Gene3D" id="2.40.10.10">
    <property type="entry name" value="Trypsin-like serine proteases"/>
    <property type="match status" value="2"/>
</dbReference>
<dbReference type="GO" id="GO:0004252">
    <property type="term" value="F:serine-type endopeptidase activity"/>
    <property type="evidence" value="ECO:0007669"/>
    <property type="project" value="InterPro"/>
</dbReference>
<keyword evidence="5 7" id="KW-0720">Serine protease</keyword>
<name>A0AAX1G0I1_VIBPH</name>
<keyword evidence="10" id="KW-0614">Plasmid</keyword>
<evidence type="ECO:0000256" key="8">
    <source>
        <dbReference type="SAM" id="MobiDB-lite"/>
    </source>
</evidence>
<proteinExistence type="inferred from homology"/>
<dbReference type="InterPro" id="IPR043504">
    <property type="entry name" value="Peptidase_S1_PA_chymotrypsin"/>
</dbReference>
<evidence type="ECO:0000256" key="2">
    <source>
        <dbReference type="ARBA" id="ARBA00022670"/>
    </source>
</evidence>
<dbReference type="EC" id="3.4.21.-" evidence="7"/>
<evidence type="ECO:0000259" key="9">
    <source>
        <dbReference type="SMART" id="SM00020"/>
    </source>
</evidence>
<evidence type="ECO:0000313" key="10">
    <source>
        <dbReference type="EMBL" id="QHH13190.1"/>
    </source>
</evidence>
<dbReference type="NCBIfam" id="TIGR03501">
    <property type="entry name" value="GlyGly_CTERM"/>
    <property type="match status" value="1"/>
</dbReference>
<feature type="chain" id="PRO_5043093145" description="Serine protease" evidence="7">
    <location>
        <begin position="21"/>
        <end position="343"/>
    </location>
</feature>
<dbReference type="GO" id="GO:0006508">
    <property type="term" value="P:proteolysis"/>
    <property type="evidence" value="ECO:0007669"/>
    <property type="project" value="UniProtKB-KW"/>
</dbReference>
<dbReference type="Proteomes" id="UP000464718">
    <property type="component" value="Plasmid pvpsd2016-3"/>
</dbReference>
<dbReference type="AlphaFoldDB" id="A0AAX1G0I1"/>
<dbReference type="PROSITE" id="PS00134">
    <property type="entry name" value="TRYPSIN_HIS"/>
    <property type="match status" value="1"/>
</dbReference>